<dbReference type="PRINTS" id="PR00032">
    <property type="entry name" value="HTHARAC"/>
</dbReference>
<dbReference type="Gene3D" id="1.10.10.60">
    <property type="entry name" value="Homeodomain-like"/>
    <property type="match status" value="1"/>
</dbReference>
<feature type="domain" description="HTH araC/xylS-type" evidence="4">
    <location>
        <begin position="240"/>
        <end position="338"/>
    </location>
</feature>
<dbReference type="RefSeq" id="WP_258732317.1">
    <property type="nucleotide sequence ID" value="NZ_JANTHZ010000002.1"/>
</dbReference>
<evidence type="ECO:0000313" key="6">
    <source>
        <dbReference type="Proteomes" id="UP001151088"/>
    </source>
</evidence>
<keyword evidence="1" id="KW-0805">Transcription regulation</keyword>
<accession>A0A9X2PFK1</accession>
<evidence type="ECO:0000256" key="1">
    <source>
        <dbReference type="ARBA" id="ARBA00023015"/>
    </source>
</evidence>
<reference evidence="5" key="1">
    <citation type="submission" date="2022-08" db="EMBL/GenBank/DDBJ databases">
        <authorList>
            <person name="Li F."/>
        </authorList>
    </citation>
    <scope>NUCLEOTIDE SEQUENCE</scope>
    <source>
        <strain evidence="5">MQZ15Z-1</strain>
    </source>
</reference>
<organism evidence="5 6">
    <name type="scientific">Ancylobacter mangrovi</name>
    <dbReference type="NCBI Taxonomy" id="2972472"/>
    <lineage>
        <taxon>Bacteria</taxon>
        <taxon>Pseudomonadati</taxon>
        <taxon>Pseudomonadota</taxon>
        <taxon>Alphaproteobacteria</taxon>
        <taxon>Hyphomicrobiales</taxon>
        <taxon>Xanthobacteraceae</taxon>
        <taxon>Ancylobacter</taxon>
    </lineage>
</organism>
<dbReference type="AlphaFoldDB" id="A0A9X2PFK1"/>
<dbReference type="SMART" id="SM00342">
    <property type="entry name" value="HTH_ARAC"/>
    <property type="match status" value="1"/>
</dbReference>
<keyword evidence="3" id="KW-0804">Transcription</keyword>
<evidence type="ECO:0000313" key="5">
    <source>
        <dbReference type="EMBL" id="MCS0495273.1"/>
    </source>
</evidence>
<gene>
    <name evidence="5" type="ORF">NVS89_09195</name>
</gene>
<keyword evidence="6" id="KW-1185">Reference proteome</keyword>
<dbReference type="PANTHER" id="PTHR47894">
    <property type="entry name" value="HTH-TYPE TRANSCRIPTIONAL REGULATOR GADX"/>
    <property type="match status" value="1"/>
</dbReference>
<evidence type="ECO:0000259" key="4">
    <source>
        <dbReference type="PROSITE" id="PS01124"/>
    </source>
</evidence>
<sequence>MAYSRSFTLVRARGFGALPDLLEQRAGERAMLGVFESEGLPIALRDQLDTPMPIGAMMGLFARSAGLLGQRTFGLDVGAHMSHDGYGLWAQYSSQAATLGRALQRSVISSSAHLSGCRLELVPEAGRYVWRFVTPRFPLRMIEHSDHVLPPMLNLVRVYLGETWRPEWVEVNYARDPDAGKVERRLQIPMRFEGPGVGFVLRPEDLTRRRPVHVPPPRRAITLRDVEADVTLRNAPEPARALSAVIALRLLDGASDIEGAAHLVGISVQSLQRRLRQHGYTYREVLDLVRRDRAVGLLTETQLSVLEIALALGYEDHGNFTRAFTRWLGCTPSAFRRMRCFDPLI</sequence>
<dbReference type="GO" id="GO:0005829">
    <property type="term" value="C:cytosol"/>
    <property type="evidence" value="ECO:0007669"/>
    <property type="project" value="TreeGrafter"/>
</dbReference>
<name>A0A9X2PFK1_9HYPH</name>
<dbReference type="GO" id="GO:0000976">
    <property type="term" value="F:transcription cis-regulatory region binding"/>
    <property type="evidence" value="ECO:0007669"/>
    <property type="project" value="TreeGrafter"/>
</dbReference>
<dbReference type="InterPro" id="IPR018060">
    <property type="entry name" value="HTH_AraC"/>
</dbReference>
<proteinExistence type="predicted"/>
<comment type="caution">
    <text evidence="5">The sequence shown here is derived from an EMBL/GenBank/DDBJ whole genome shotgun (WGS) entry which is preliminary data.</text>
</comment>
<keyword evidence="2" id="KW-0238">DNA-binding</keyword>
<dbReference type="Proteomes" id="UP001151088">
    <property type="component" value="Unassembled WGS sequence"/>
</dbReference>
<dbReference type="InterPro" id="IPR020449">
    <property type="entry name" value="Tscrpt_reg_AraC-type_HTH"/>
</dbReference>
<dbReference type="Pfam" id="PF12625">
    <property type="entry name" value="Arabinose_bd"/>
    <property type="match status" value="1"/>
</dbReference>
<dbReference type="InterPro" id="IPR009057">
    <property type="entry name" value="Homeodomain-like_sf"/>
</dbReference>
<protein>
    <submittedName>
        <fullName evidence="5">AraC family transcriptional regulator</fullName>
    </submittedName>
</protein>
<dbReference type="SUPFAM" id="SSF46689">
    <property type="entry name" value="Homeodomain-like"/>
    <property type="match status" value="1"/>
</dbReference>
<dbReference type="Pfam" id="PF12833">
    <property type="entry name" value="HTH_18"/>
    <property type="match status" value="1"/>
</dbReference>
<evidence type="ECO:0000256" key="3">
    <source>
        <dbReference type="ARBA" id="ARBA00023163"/>
    </source>
</evidence>
<evidence type="ECO:0000256" key="2">
    <source>
        <dbReference type="ARBA" id="ARBA00023125"/>
    </source>
</evidence>
<dbReference type="PROSITE" id="PS01124">
    <property type="entry name" value="HTH_ARAC_FAMILY_2"/>
    <property type="match status" value="1"/>
</dbReference>
<dbReference type="PANTHER" id="PTHR47894:SF4">
    <property type="entry name" value="HTH-TYPE TRANSCRIPTIONAL REGULATOR GADX"/>
    <property type="match status" value="1"/>
</dbReference>
<dbReference type="InterPro" id="IPR032687">
    <property type="entry name" value="AraC-type_N"/>
</dbReference>
<dbReference type="EMBL" id="JANTHZ010000002">
    <property type="protein sequence ID" value="MCS0495273.1"/>
    <property type="molecule type" value="Genomic_DNA"/>
</dbReference>
<dbReference type="GO" id="GO:0003700">
    <property type="term" value="F:DNA-binding transcription factor activity"/>
    <property type="evidence" value="ECO:0007669"/>
    <property type="project" value="InterPro"/>
</dbReference>